<evidence type="ECO:0000256" key="8">
    <source>
        <dbReference type="PROSITE-ProRule" id="PRU01360"/>
    </source>
</evidence>
<keyword evidence="5 9" id="KW-0798">TonB box</keyword>
<comment type="caution">
    <text evidence="13">The sequence shown here is derived from an EMBL/GenBank/DDBJ whole genome shotgun (WGS) entry which is preliminary data.</text>
</comment>
<protein>
    <submittedName>
        <fullName evidence="13">TonB-dependent receptor</fullName>
    </submittedName>
</protein>
<keyword evidence="6 8" id="KW-0472">Membrane</keyword>
<evidence type="ECO:0000256" key="1">
    <source>
        <dbReference type="ARBA" id="ARBA00004571"/>
    </source>
</evidence>
<dbReference type="PROSITE" id="PS52016">
    <property type="entry name" value="TONB_DEPENDENT_REC_3"/>
    <property type="match status" value="1"/>
</dbReference>
<dbReference type="InterPro" id="IPR012910">
    <property type="entry name" value="Plug_dom"/>
</dbReference>
<dbReference type="EMBL" id="JACHVC010000013">
    <property type="protein sequence ID" value="MBC2607804.1"/>
    <property type="molecule type" value="Genomic_DNA"/>
</dbReference>
<keyword evidence="2 8" id="KW-0813">Transport</keyword>
<feature type="domain" description="TonB-dependent receptor plug" evidence="12">
    <location>
        <begin position="60"/>
        <end position="178"/>
    </location>
</feature>
<evidence type="ECO:0000256" key="4">
    <source>
        <dbReference type="ARBA" id="ARBA00022692"/>
    </source>
</evidence>
<evidence type="ECO:0000256" key="10">
    <source>
        <dbReference type="SAM" id="SignalP"/>
    </source>
</evidence>
<proteinExistence type="inferred from homology"/>
<keyword evidence="4 8" id="KW-0812">Transmembrane</keyword>
<dbReference type="Pfam" id="PF07715">
    <property type="entry name" value="Plug"/>
    <property type="match status" value="1"/>
</dbReference>
<dbReference type="PANTHER" id="PTHR47234:SF2">
    <property type="entry name" value="TONB-DEPENDENT RECEPTOR"/>
    <property type="match status" value="1"/>
</dbReference>
<keyword evidence="13" id="KW-0675">Receptor</keyword>
<organism evidence="13 14">
    <name type="scientific">Pelagicoccus albus</name>
    <dbReference type="NCBI Taxonomy" id="415222"/>
    <lineage>
        <taxon>Bacteria</taxon>
        <taxon>Pseudomonadati</taxon>
        <taxon>Verrucomicrobiota</taxon>
        <taxon>Opitutia</taxon>
        <taxon>Puniceicoccales</taxon>
        <taxon>Pelagicoccaceae</taxon>
        <taxon>Pelagicoccus</taxon>
    </lineage>
</organism>
<dbReference type="GO" id="GO:0009279">
    <property type="term" value="C:cell outer membrane"/>
    <property type="evidence" value="ECO:0007669"/>
    <property type="project" value="UniProtKB-SubCell"/>
</dbReference>
<evidence type="ECO:0000256" key="7">
    <source>
        <dbReference type="ARBA" id="ARBA00023237"/>
    </source>
</evidence>
<evidence type="ECO:0000313" key="13">
    <source>
        <dbReference type="EMBL" id="MBC2607804.1"/>
    </source>
</evidence>
<dbReference type="AlphaFoldDB" id="A0A7X1E9U4"/>
<keyword evidence="3 8" id="KW-1134">Transmembrane beta strand</keyword>
<evidence type="ECO:0000259" key="11">
    <source>
        <dbReference type="Pfam" id="PF00593"/>
    </source>
</evidence>
<evidence type="ECO:0000256" key="2">
    <source>
        <dbReference type="ARBA" id="ARBA00022448"/>
    </source>
</evidence>
<dbReference type="InterPro" id="IPR036942">
    <property type="entry name" value="Beta-barrel_TonB_sf"/>
</dbReference>
<evidence type="ECO:0000259" key="12">
    <source>
        <dbReference type="Pfam" id="PF07715"/>
    </source>
</evidence>
<dbReference type="Gene3D" id="2.40.170.20">
    <property type="entry name" value="TonB-dependent receptor, beta-barrel domain"/>
    <property type="match status" value="1"/>
</dbReference>
<dbReference type="Gene3D" id="2.170.130.10">
    <property type="entry name" value="TonB-dependent receptor, plug domain"/>
    <property type="match status" value="1"/>
</dbReference>
<feature type="domain" description="TonB-dependent receptor-like beta-barrel" evidence="11">
    <location>
        <begin position="414"/>
        <end position="850"/>
    </location>
</feature>
<evidence type="ECO:0000256" key="3">
    <source>
        <dbReference type="ARBA" id="ARBA00022452"/>
    </source>
</evidence>
<evidence type="ECO:0000256" key="9">
    <source>
        <dbReference type="RuleBase" id="RU003357"/>
    </source>
</evidence>
<reference evidence="13 14" key="1">
    <citation type="submission" date="2020-07" db="EMBL/GenBank/DDBJ databases">
        <authorList>
            <person name="Feng X."/>
        </authorList>
    </citation>
    <scope>NUCLEOTIDE SEQUENCE [LARGE SCALE GENOMIC DNA]</scope>
    <source>
        <strain evidence="13 14">JCM23202</strain>
    </source>
</reference>
<sequence>MKYTKVLRRSALPKNALLGSFALAMIGSPLYSQEMEEDTTDEEVKTYTVTGSRIRRIDLETPSPVLVISRDELDATGFATVGDALRALPIVNGQSLNSADAGTSFTPGVSSLNLRGLGNNNTLALINGRRAALYPSPGFNGFQSVFDYNSVPVSAIESIQIQKDGASAIYGSDAVAGVVNIELRKDFEGMQTQISFGDTWDTGSFEEKFFAIAGTGNEKTSIVYTVDFTKRNALFARDLDYTDSADATDLGSYDWSSSAPPSANVRGLDPALFPQFPSGWATTNGVMLDYQDGVSIDDFVAGNVYYNFQEEQSLFPEQRSLGFYSYLTHEISDTVQAFAEVSYRHLEMNVLAAPTPAFFFNENGDSDAGTLVMPVENPYNPFGVELDALRWRMVESGPRENDLVIQYPRFVGGLQGEIGFDWTWETSVAYSKSSLTNYNRNSVVDDLLQDALNGIEIDGETLYANPFGTNDPRVIDYFTVENPNDDSYEALILGANASGVITDMPAGPLGVAFGVEYREDNLESVGTILNETSQIVGGSAGTNTFGYRDVTSAYAELSVPVLENLELQLAARYEDYSDFGDTTKPKAAFKFRPTDWLLFRASYGQSFRAPDLSYLYAQQSTSFSSSQLIDPKNPDVPAQQIRSITGGNPDLGPEETDVTYAGIIISPSETPFLKDFQFSFEFFEFDQSGLIDSLSASEALTLEDTIPGLVVRAAPAAGQTYGQILYVNSNFQNIDSAKMSGYDIGIKWLKETDNLGDFRVSVDATMNDSYTYDGYELIGTDNYPEWRGTARFAWNKNDWAASLYVLYIDEYPSIYADYGVPGTESQWLFNPQVSYSGLYDTKVTFGVRNVFNSEPPRDKDESMTVNTSVNSIEPAFWYLRLTKDF</sequence>
<name>A0A7X1E9U4_9BACT</name>
<dbReference type="SUPFAM" id="SSF56935">
    <property type="entry name" value="Porins"/>
    <property type="match status" value="1"/>
</dbReference>
<feature type="signal peptide" evidence="10">
    <location>
        <begin position="1"/>
        <end position="24"/>
    </location>
</feature>
<keyword evidence="14" id="KW-1185">Reference proteome</keyword>
<evidence type="ECO:0000256" key="5">
    <source>
        <dbReference type="ARBA" id="ARBA00023077"/>
    </source>
</evidence>
<dbReference type="PANTHER" id="PTHR47234">
    <property type="match status" value="1"/>
</dbReference>
<gene>
    <name evidence="13" type="ORF">H5P27_17250</name>
</gene>
<feature type="chain" id="PRO_5030961659" evidence="10">
    <location>
        <begin position="25"/>
        <end position="885"/>
    </location>
</feature>
<dbReference type="Pfam" id="PF00593">
    <property type="entry name" value="TonB_dep_Rec_b-barrel"/>
    <property type="match status" value="1"/>
</dbReference>
<accession>A0A7X1E9U4</accession>
<dbReference type="RefSeq" id="WP_185661669.1">
    <property type="nucleotide sequence ID" value="NZ_CAWPOO010000013.1"/>
</dbReference>
<comment type="subcellular location">
    <subcellularLocation>
        <location evidence="1 8">Cell outer membrane</location>
        <topology evidence="1 8">Multi-pass membrane protein</topology>
    </subcellularLocation>
</comment>
<comment type="similarity">
    <text evidence="8 9">Belongs to the TonB-dependent receptor family.</text>
</comment>
<evidence type="ECO:0000313" key="14">
    <source>
        <dbReference type="Proteomes" id="UP000526501"/>
    </source>
</evidence>
<dbReference type="InterPro" id="IPR037066">
    <property type="entry name" value="Plug_dom_sf"/>
</dbReference>
<dbReference type="Proteomes" id="UP000526501">
    <property type="component" value="Unassembled WGS sequence"/>
</dbReference>
<dbReference type="InterPro" id="IPR000531">
    <property type="entry name" value="Beta-barrel_TonB"/>
</dbReference>
<keyword evidence="10" id="KW-0732">Signal</keyword>
<dbReference type="InterPro" id="IPR039426">
    <property type="entry name" value="TonB-dep_rcpt-like"/>
</dbReference>
<keyword evidence="7 8" id="KW-0998">Cell outer membrane</keyword>
<evidence type="ECO:0000256" key="6">
    <source>
        <dbReference type="ARBA" id="ARBA00023136"/>
    </source>
</evidence>